<proteinExistence type="predicted"/>
<evidence type="ECO:0000256" key="1">
    <source>
        <dbReference type="SAM" id="MobiDB-lite"/>
    </source>
</evidence>
<evidence type="ECO:0000313" key="4">
    <source>
        <dbReference type="EMBL" id="KAG5174261.1"/>
    </source>
</evidence>
<dbReference type="EMBL" id="JAFIQS010000001">
    <property type="protein sequence ID" value="KAG5174261.1"/>
    <property type="molecule type" value="Genomic_DNA"/>
</dbReference>
<keyword evidence="2" id="KW-1133">Transmembrane helix</keyword>
<feature type="transmembrane region" description="Helical" evidence="2">
    <location>
        <begin position="143"/>
        <end position="164"/>
    </location>
</feature>
<evidence type="ECO:0000313" key="3">
    <source>
        <dbReference type="EMBL" id="KAG5174250.1"/>
    </source>
</evidence>
<name>A0A8H8CQP5_PSICU</name>
<dbReference type="EMBL" id="JAFIQS010000001">
    <property type="protein sequence ID" value="KAG5174250.1"/>
    <property type="molecule type" value="Genomic_DNA"/>
</dbReference>
<sequence length="178" mass="18789">MINHLDQPKLPNLPWTTLAKVGKSRGGPCCGGPGSANHSYSHPHGHTHTQGHPPLLFRPRLDDQKAAGLDFTTTDLHRLDAAAALSLTSSDAATDLSSPPAPPVSYRLCRRHPSRLDTPPAPPISTPPPTPRAAASALCCRPLLAALFPLFAAAALSPLAVVFATSLARSLRYLVHTI</sequence>
<dbReference type="AlphaFoldDB" id="A0A8H8CQP5"/>
<protein>
    <submittedName>
        <fullName evidence="4">Uncharacterized protein</fullName>
    </submittedName>
</protein>
<reference evidence="4" key="1">
    <citation type="submission" date="2021-02" db="EMBL/GenBank/DDBJ databases">
        <title>Psilocybe cubensis genome.</title>
        <authorList>
            <person name="Mckernan K.J."/>
            <person name="Crawford S."/>
            <person name="Trippe A."/>
            <person name="Kane L.T."/>
            <person name="Mclaughlin S."/>
        </authorList>
    </citation>
    <scope>NUCLEOTIDE SEQUENCE [LARGE SCALE GENOMIC DNA]</scope>
    <source>
        <strain evidence="4">MGC-MH-2018</strain>
    </source>
</reference>
<gene>
    <name evidence="3" type="ORF">JR316_000908</name>
    <name evidence="4" type="ORF">JR316_000919</name>
</gene>
<organism evidence="4">
    <name type="scientific">Psilocybe cubensis</name>
    <name type="common">Psychedelic mushroom</name>
    <name type="synonym">Stropharia cubensis</name>
    <dbReference type="NCBI Taxonomy" id="181762"/>
    <lineage>
        <taxon>Eukaryota</taxon>
        <taxon>Fungi</taxon>
        <taxon>Dikarya</taxon>
        <taxon>Basidiomycota</taxon>
        <taxon>Agaricomycotina</taxon>
        <taxon>Agaricomycetes</taxon>
        <taxon>Agaricomycetidae</taxon>
        <taxon>Agaricales</taxon>
        <taxon>Agaricineae</taxon>
        <taxon>Strophariaceae</taxon>
        <taxon>Psilocybe</taxon>
    </lineage>
</organism>
<accession>A0A8H8CQP5</accession>
<evidence type="ECO:0000256" key="2">
    <source>
        <dbReference type="SAM" id="Phobius"/>
    </source>
</evidence>
<keyword evidence="2" id="KW-0812">Transmembrane</keyword>
<comment type="caution">
    <text evidence="4">The sequence shown here is derived from an EMBL/GenBank/DDBJ whole genome shotgun (WGS) entry which is preliminary data.</text>
</comment>
<keyword evidence="2" id="KW-0472">Membrane</keyword>
<feature type="region of interest" description="Disordered" evidence="1">
    <location>
        <begin position="30"/>
        <end position="53"/>
    </location>
</feature>